<evidence type="ECO:0000313" key="4">
    <source>
        <dbReference type="EMBL" id="GAF05388.1"/>
    </source>
</evidence>
<keyword evidence="5" id="KW-1185">Reference proteome</keyword>
<dbReference type="RefSeq" id="WP_152541879.1">
    <property type="nucleotide sequence ID" value="NZ_BAMD01000083.1"/>
</dbReference>
<dbReference type="OrthoDB" id="9766909at2"/>
<evidence type="ECO:0000259" key="3">
    <source>
        <dbReference type="Pfam" id="PF00912"/>
    </source>
</evidence>
<accession>W7YD25</accession>
<dbReference type="Gene3D" id="1.10.3810.10">
    <property type="entry name" value="Biosynthetic peptidoglycan transglycosylase-like"/>
    <property type="match status" value="1"/>
</dbReference>
<dbReference type="GO" id="GO:0009252">
    <property type="term" value="P:peptidoglycan biosynthetic process"/>
    <property type="evidence" value="ECO:0007669"/>
    <property type="project" value="TreeGrafter"/>
</dbReference>
<evidence type="ECO:0000313" key="5">
    <source>
        <dbReference type="Proteomes" id="UP000019402"/>
    </source>
</evidence>
<evidence type="ECO:0000256" key="1">
    <source>
        <dbReference type="ARBA" id="ARBA00004752"/>
    </source>
</evidence>
<dbReference type="InterPro" id="IPR050396">
    <property type="entry name" value="Glycosyltr_51/Transpeptidase"/>
</dbReference>
<feature type="domain" description="Glycosyl transferase family 51" evidence="3">
    <location>
        <begin position="57"/>
        <end position="201"/>
    </location>
</feature>
<dbReference type="GO" id="GO:0008955">
    <property type="term" value="F:peptidoglycan glycosyltransferase activity"/>
    <property type="evidence" value="ECO:0007669"/>
    <property type="project" value="TreeGrafter"/>
</dbReference>
<dbReference type="InterPro" id="IPR023346">
    <property type="entry name" value="Lysozyme-like_dom_sf"/>
</dbReference>
<dbReference type="InterPro" id="IPR036950">
    <property type="entry name" value="PBP_transglycosylase"/>
</dbReference>
<evidence type="ECO:0000256" key="2">
    <source>
        <dbReference type="ARBA" id="ARBA00022679"/>
    </source>
</evidence>
<dbReference type="GO" id="GO:0030288">
    <property type="term" value="C:outer membrane-bounded periplasmic space"/>
    <property type="evidence" value="ECO:0007669"/>
    <property type="project" value="TreeGrafter"/>
</dbReference>
<dbReference type="PANTHER" id="PTHR32282">
    <property type="entry name" value="BINDING PROTEIN TRANSPEPTIDASE, PUTATIVE-RELATED"/>
    <property type="match status" value="1"/>
</dbReference>
<dbReference type="SUPFAM" id="SSF53955">
    <property type="entry name" value="Lysozyme-like"/>
    <property type="match status" value="1"/>
</dbReference>
<dbReference type="EMBL" id="BAMD01000083">
    <property type="protein sequence ID" value="GAF05388.1"/>
    <property type="molecule type" value="Genomic_DNA"/>
</dbReference>
<dbReference type="Proteomes" id="UP000019402">
    <property type="component" value="Unassembled WGS sequence"/>
</dbReference>
<organism evidence="4 5">
    <name type="scientific">Saccharicrinis fermentans DSM 9555 = JCM 21142</name>
    <dbReference type="NCBI Taxonomy" id="869213"/>
    <lineage>
        <taxon>Bacteria</taxon>
        <taxon>Pseudomonadati</taxon>
        <taxon>Bacteroidota</taxon>
        <taxon>Bacteroidia</taxon>
        <taxon>Marinilabiliales</taxon>
        <taxon>Marinilabiliaceae</taxon>
        <taxon>Saccharicrinis</taxon>
    </lineage>
</organism>
<comment type="caution">
    <text evidence="4">The sequence shown here is derived from an EMBL/GenBank/DDBJ whole genome shotgun (WGS) entry which is preliminary data.</text>
</comment>
<dbReference type="AlphaFoldDB" id="W7YD25"/>
<dbReference type="Pfam" id="PF00912">
    <property type="entry name" value="Transgly"/>
    <property type="match status" value="1"/>
</dbReference>
<comment type="pathway">
    <text evidence="1">Cell wall biogenesis; peptidoglycan biosynthesis.</text>
</comment>
<protein>
    <submittedName>
        <fullName evidence="4">Penicillin-binding protein 1A</fullName>
    </submittedName>
</protein>
<sequence>MKKKYYIYFSILTLLLILFGFSIRFPLFEVDYSTVIYAQNDELIGAHIATDGQWRFPQGDSLPSKFTTSLLLFEDEYFYFHPGVNPVSISRALIQNIKQGEVVSGGSTITMQVIRLATQRNRTLWSKGIETIQALRLELTHSKEEILHLYATHAPFGGNVIGLEAAAWRYFQRPPQALSWAESAMLAVLPNAPGSYIPAKTALYYYKNETDC</sequence>
<reference evidence="4 5" key="1">
    <citation type="journal article" date="2014" name="Genome Announc.">
        <title>Draft Genome Sequence of Cytophaga fermentans JCM 21142T, a Facultative Anaerobe Isolated from Marine Mud.</title>
        <authorList>
            <person name="Starns D."/>
            <person name="Oshima K."/>
            <person name="Suda W."/>
            <person name="Iino T."/>
            <person name="Yuki M."/>
            <person name="Inoue J."/>
            <person name="Kitamura K."/>
            <person name="Iida T."/>
            <person name="Darby A."/>
            <person name="Hattori M."/>
            <person name="Ohkuma M."/>
        </authorList>
    </citation>
    <scope>NUCLEOTIDE SEQUENCE [LARGE SCALE GENOMIC DNA]</scope>
    <source>
        <strain evidence="4 5">JCM 21142</strain>
    </source>
</reference>
<dbReference type="eggNOG" id="COG4953">
    <property type="taxonomic scope" value="Bacteria"/>
</dbReference>
<proteinExistence type="predicted"/>
<dbReference type="PANTHER" id="PTHR32282:SF15">
    <property type="entry name" value="PENICILLIN-BINDING PROTEIN 1C"/>
    <property type="match status" value="1"/>
</dbReference>
<keyword evidence="2" id="KW-0808">Transferase</keyword>
<dbReference type="InterPro" id="IPR001264">
    <property type="entry name" value="Glyco_trans_51"/>
</dbReference>
<name>W7YD25_9BACT</name>
<gene>
    <name evidence="4" type="ORF">JCM21142_104120</name>
</gene>